<feature type="compositionally biased region" description="Basic residues" evidence="1">
    <location>
        <begin position="632"/>
        <end position="642"/>
    </location>
</feature>
<feature type="compositionally biased region" description="Acidic residues" evidence="1">
    <location>
        <begin position="607"/>
        <end position="623"/>
    </location>
</feature>
<dbReference type="PANTHER" id="PTHR42749">
    <property type="entry name" value="CELL SHAPE-DETERMINING PROTEIN MREB"/>
    <property type="match status" value="1"/>
</dbReference>
<dbReference type="InterPro" id="IPR043129">
    <property type="entry name" value="ATPase_NBD"/>
</dbReference>
<evidence type="ECO:0000313" key="3">
    <source>
        <dbReference type="Proteomes" id="UP001056384"/>
    </source>
</evidence>
<proteinExistence type="predicted"/>
<dbReference type="EMBL" id="CP099428">
    <property type="protein sequence ID" value="USW58529.1"/>
    <property type="molecule type" value="Genomic_DNA"/>
</dbReference>
<organism evidence="2 3">
    <name type="scientific">Septoria linicola</name>
    <dbReference type="NCBI Taxonomy" id="215465"/>
    <lineage>
        <taxon>Eukaryota</taxon>
        <taxon>Fungi</taxon>
        <taxon>Dikarya</taxon>
        <taxon>Ascomycota</taxon>
        <taxon>Pezizomycotina</taxon>
        <taxon>Dothideomycetes</taxon>
        <taxon>Dothideomycetidae</taxon>
        <taxon>Mycosphaerellales</taxon>
        <taxon>Mycosphaerellaceae</taxon>
        <taxon>Septoria</taxon>
    </lineage>
</organism>
<protein>
    <submittedName>
        <fullName evidence="2">ATPase, nucleotide binding domain-containing protein</fullName>
    </submittedName>
</protein>
<reference evidence="2" key="1">
    <citation type="submission" date="2022-06" db="EMBL/GenBank/DDBJ databases">
        <title>Complete genome sequences of two strains of the flax pathogen Septoria linicola.</title>
        <authorList>
            <person name="Lapalu N."/>
            <person name="Simon A."/>
            <person name="Demenou B."/>
            <person name="Paumier D."/>
            <person name="Guillot M.-P."/>
            <person name="Gout L."/>
            <person name="Valade R."/>
        </authorList>
    </citation>
    <scope>NUCLEOTIDE SEQUENCE</scope>
    <source>
        <strain evidence="2">SE15195</strain>
    </source>
</reference>
<dbReference type="Gene3D" id="3.90.640.10">
    <property type="entry name" value="Actin, Chain A, domain 4"/>
    <property type="match status" value="1"/>
</dbReference>
<dbReference type="SUPFAM" id="SSF53067">
    <property type="entry name" value="Actin-like ATPase domain"/>
    <property type="match status" value="1"/>
</dbReference>
<dbReference type="OrthoDB" id="3630997at2759"/>
<name>A0A9Q9EQ92_9PEZI</name>
<keyword evidence="3" id="KW-1185">Reference proteome</keyword>
<evidence type="ECO:0000256" key="1">
    <source>
        <dbReference type="SAM" id="MobiDB-lite"/>
    </source>
</evidence>
<feature type="region of interest" description="Disordered" evidence="1">
    <location>
        <begin position="606"/>
        <end position="681"/>
    </location>
</feature>
<dbReference type="CDD" id="cd10170">
    <property type="entry name" value="ASKHA_NBD_HSP70"/>
    <property type="match status" value="1"/>
</dbReference>
<evidence type="ECO:0000313" key="2">
    <source>
        <dbReference type="EMBL" id="USW58529.1"/>
    </source>
</evidence>
<dbReference type="Proteomes" id="UP001056384">
    <property type="component" value="Chromosome 11"/>
</dbReference>
<dbReference type="Gene3D" id="3.30.420.40">
    <property type="match status" value="2"/>
</dbReference>
<dbReference type="AlphaFoldDB" id="A0A9Q9EQ92"/>
<gene>
    <name evidence="2" type="ORF">Slin15195_G118480</name>
</gene>
<sequence>MSGVQSTKEGGAYTLFYVIDYGTTKVAVAYWIGIPGQQPDPSEIKYINFGNDVGAPQMLAFKNEKCYWGVEVEAMLATQDPETGQRVLDQEDVISFLKITNYPSLEADALAVDTLSQLEGLRGFFKLPETTPAHVIKVHALSAHLDGIYQHVRNSIKKRFTNLTRYGVEKLEQLPSQALFSVPGMWKPPGNRCITEAAKMAGFTGVQLVYEQQAAACAFLSQSNFDDASAFSQGARLLILDAGGGTSDIIVYELQQDSGAGAKTKMIPVGTPMGKLCGSEFITLEFLRWCDGEFESDKEHHPRGKAGLLDDLGLSAARFKAQASKKFNALKHGYVGTPMDGLYVHIDGVKGANLPNLRIDIGDEILSFFEPVLEQNFAMIQQCLDEDESIEAIIPMGGLSKSPYFLARLKSRFGTLARQRGSAASASPDSSDLIHIEDGTEKTALGYNNPVGYGTLLRYYEIKPMDLVTSDCYLTTQDLVYDQKRHKAEDGHRFVSGEVNSKQKWTVDCSLVLAPAGHRDSEKTIWYETRIKKTDKYHELQLFWSEESVEDGVPVFLADESATPVPGIVPFGPPLRLDLPVLKTLEKKFPQFRLCYPIHEETTLAEASDDFYEEDDEEEEEEGELVRDPNFGRRRSIPKKRKTEAPASEKTARTKRSKAGTAATPARKQKSKQKAKQASKQCQNCPATMNKTTKSLICKTCKDAAFWPIICRLIVRASGAQHHLTVEMANPDRYDDAVEGKPLGPDDVITLYDDAVVDIKFNPNPLT</sequence>
<accession>A0A9Q9EQ92</accession>
<dbReference type="PANTHER" id="PTHR42749:SF1">
    <property type="entry name" value="CELL SHAPE-DETERMINING PROTEIN MREB"/>
    <property type="match status" value="1"/>
</dbReference>
<feature type="compositionally biased region" description="Basic residues" evidence="1">
    <location>
        <begin position="667"/>
        <end position="677"/>
    </location>
</feature>